<dbReference type="HOGENOM" id="CLU_1041861_0_0_4"/>
<dbReference type="EMBL" id="CP000542">
    <property type="protein sequence ID" value="ABM56241.1"/>
    <property type="molecule type" value="Genomic_DNA"/>
</dbReference>
<keyword evidence="1" id="KW-0812">Transmembrane</keyword>
<proteinExistence type="predicted"/>
<evidence type="ECO:0000313" key="2">
    <source>
        <dbReference type="EMBL" id="ABM56241.1"/>
    </source>
</evidence>
<reference evidence="3" key="1">
    <citation type="submission" date="2006-12" db="EMBL/GenBank/DDBJ databases">
        <title>Complete sequence of chromosome 1 of Verminephrobacter eiseniae EF01-2.</title>
        <authorList>
            <person name="Copeland A."/>
            <person name="Lucas S."/>
            <person name="Lapidus A."/>
            <person name="Barry K."/>
            <person name="Detter J.C."/>
            <person name="Glavina del Rio T."/>
            <person name="Dalin E."/>
            <person name="Tice H."/>
            <person name="Pitluck S."/>
            <person name="Chertkov O."/>
            <person name="Brettin T."/>
            <person name="Bruce D."/>
            <person name="Han C."/>
            <person name="Tapia R."/>
            <person name="Gilna P."/>
            <person name="Schmutz J."/>
            <person name="Larimer F."/>
            <person name="Land M."/>
            <person name="Hauser L."/>
            <person name="Kyrpides N."/>
            <person name="Kim E."/>
            <person name="Stahl D."/>
            <person name="Richardson P."/>
        </authorList>
    </citation>
    <scope>NUCLEOTIDE SEQUENCE [LARGE SCALE GENOMIC DNA]</scope>
    <source>
        <strain evidence="3">EF01-2</strain>
    </source>
</reference>
<gene>
    <name evidence="2" type="ordered locus">Veis_0456</name>
</gene>
<protein>
    <submittedName>
        <fullName evidence="2">Uncharacterized protein</fullName>
    </submittedName>
</protein>
<keyword evidence="1" id="KW-0472">Membrane</keyword>
<organism evidence="2 3">
    <name type="scientific">Verminephrobacter eiseniae (strain EF01-2)</name>
    <dbReference type="NCBI Taxonomy" id="391735"/>
    <lineage>
        <taxon>Bacteria</taxon>
        <taxon>Pseudomonadati</taxon>
        <taxon>Pseudomonadota</taxon>
        <taxon>Betaproteobacteria</taxon>
        <taxon>Burkholderiales</taxon>
        <taxon>Comamonadaceae</taxon>
        <taxon>Verminephrobacter</taxon>
    </lineage>
</organism>
<dbReference type="KEGG" id="vei:Veis_0456"/>
<dbReference type="AlphaFoldDB" id="A1WF34"/>
<feature type="transmembrane region" description="Helical" evidence="1">
    <location>
        <begin position="212"/>
        <end position="237"/>
    </location>
</feature>
<dbReference type="Proteomes" id="UP000000374">
    <property type="component" value="Chromosome"/>
</dbReference>
<dbReference type="eggNOG" id="COG1305">
    <property type="taxonomic scope" value="Bacteria"/>
</dbReference>
<evidence type="ECO:0000256" key="1">
    <source>
        <dbReference type="SAM" id="Phobius"/>
    </source>
</evidence>
<name>A1WF34_VEREI</name>
<accession>A1WF34</accession>
<dbReference type="STRING" id="391735.Veis_0456"/>
<evidence type="ECO:0000313" key="3">
    <source>
        <dbReference type="Proteomes" id="UP000000374"/>
    </source>
</evidence>
<sequence length="267" mass="28964">MENPGLSYGLLHTVAESVLGWGVVRKMAFRGVTINLASIPIWIYIMDQWQPLLYKWIIYNRLRGQHMSALEHAIPERFFNDPATCNLQETTTPTAGLPACPQGISAVRALGIAATQRQRIYTITQRVYNDNPGIVNNELSAHSYETKSRIQQALDAGYEVTIHERPITQSGWTGAGFVTIDPNTGAGSYTIEGGGNGGFLGFINANGSWMSLLALLIGALPFAYAFGVSTAITIVLAEIGLITYMKGLSGGPCDKMALPIYFSLLSC</sequence>
<keyword evidence="3" id="KW-1185">Reference proteome</keyword>
<keyword evidence="1" id="KW-1133">Transmembrane helix</keyword>